<dbReference type="AlphaFoldDB" id="A0A0F9K164"/>
<reference evidence="2" key="1">
    <citation type="journal article" date="2015" name="Nature">
        <title>Complex archaea that bridge the gap between prokaryotes and eukaryotes.</title>
        <authorList>
            <person name="Spang A."/>
            <person name="Saw J.H."/>
            <person name="Jorgensen S.L."/>
            <person name="Zaremba-Niedzwiedzka K."/>
            <person name="Martijn J."/>
            <person name="Lind A.E."/>
            <person name="van Eijk R."/>
            <person name="Schleper C."/>
            <person name="Guy L."/>
            <person name="Ettema T.J."/>
        </authorList>
    </citation>
    <scope>NUCLEOTIDE SEQUENCE</scope>
</reference>
<dbReference type="EMBL" id="LAZR01010167">
    <property type="protein sequence ID" value="KKM68436.1"/>
    <property type="molecule type" value="Genomic_DNA"/>
</dbReference>
<sequence>MGKIIGEAIAVTLGAGCGLFILLVGLVGLVVVVTAVLRIARGG</sequence>
<evidence type="ECO:0000313" key="2">
    <source>
        <dbReference type="EMBL" id="KKM68436.1"/>
    </source>
</evidence>
<keyword evidence="1" id="KW-0812">Transmembrane</keyword>
<keyword evidence="1" id="KW-0472">Membrane</keyword>
<proteinExistence type="predicted"/>
<name>A0A0F9K164_9ZZZZ</name>
<keyword evidence="1" id="KW-1133">Transmembrane helix</keyword>
<accession>A0A0F9K164</accession>
<evidence type="ECO:0000256" key="1">
    <source>
        <dbReference type="SAM" id="Phobius"/>
    </source>
</evidence>
<feature type="transmembrane region" description="Helical" evidence="1">
    <location>
        <begin position="12"/>
        <end position="37"/>
    </location>
</feature>
<protein>
    <submittedName>
        <fullName evidence="2">Uncharacterized protein</fullName>
    </submittedName>
</protein>
<gene>
    <name evidence="2" type="ORF">LCGC14_1460900</name>
</gene>
<comment type="caution">
    <text evidence="2">The sequence shown here is derived from an EMBL/GenBank/DDBJ whole genome shotgun (WGS) entry which is preliminary data.</text>
</comment>
<organism evidence="2">
    <name type="scientific">marine sediment metagenome</name>
    <dbReference type="NCBI Taxonomy" id="412755"/>
    <lineage>
        <taxon>unclassified sequences</taxon>
        <taxon>metagenomes</taxon>
        <taxon>ecological metagenomes</taxon>
    </lineage>
</organism>